<dbReference type="OrthoDB" id="10576413at2759"/>
<keyword evidence="4" id="KW-1185">Reference proteome</keyword>
<accession>M7T3N8</accession>
<feature type="chain" id="PRO_5004085217" evidence="2">
    <location>
        <begin position="21"/>
        <end position="293"/>
    </location>
</feature>
<dbReference type="Proteomes" id="UP000012174">
    <property type="component" value="Unassembled WGS sequence"/>
</dbReference>
<reference evidence="4" key="1">
    <citation type="journal article" date="2013" name="Genome Announc.">
        <title>Draft genome sequence of the grapevine dieback fungus Eutypa lata UCR-EL1.</title>
        <authorList>
            <person name="Blanco-Ulate B."/>
            <person name="Rolshausen P.E."/>
            <person name="Cantu D."/>
        </authorList>
    </citation>
    <scope>NUCLEOTIDE SEQUENCE [LARGE SCALE GENOMIC DNA]</scope>
    <source>
        <strain evidence="4">UCR-EL1</strain>
    </source>
</reference>
<evidence type="ECO:0000313" key="4">
    <source>
        <dbReference type="Proteomes" id="UP000012174"/>
    </source>
</evidence>
<gene>
    <name evidence="3" type="ORF">UCREL1_1465</name>
</gene>
<dbReference type="HOGENOM" id="CLU_950046_0_0_1"/>
<organism evidence="3 4">
    <name type="scientific">Eutypa lata (strain UCR-EL1)</name>
    <name type="common">Grapevine dieback disease fungus</name>
    <name type="synonym">Eutypa armeniacae</name>
    <dbReference type="NCBI Taxonomy" id="1287681"/>
    <lineage>
        <taxon>Eukaryota</taxon>
        <taxon>Fungi</taxon>
        <taxon>Dikarya</taxon>
        <taxon>Ascomycota</taxon>
        <taxon>Pezizomycotina</taxon>
        <taxon>Sordariomycetes</taxon>
        <taxon>Xylariomycetidae</taxon>
        <taxon>Xylariales</taxon>
        <taxon>Diatrypaceae</taxon>
        <taxon>Eutypa</taxon>
    </lineage>
</organism>
<proteinExistence type="predicted"/>
<evidence type="ECO:0000313" key="3">
    <source>
        <dbReference type="EMBL" id="EMR71498.1"/>
    </source>
</evidence>
<feature type="compositionally biased region" description="Polar residues" evidence="1">
    <location>
        <begin position="95"/>
        <end position="114"/>
    </location>
</feature>
<evidence type="ECO:0000256" key="1">
    <source>
        <dbReference type="SAM" id="MobiDB-lite"/>
    </source>
</evidence>
<dbReference type="EMBL" id="KB705638">
    <property type="protein sequence ID" value="EMR71498.1"/>
    <property type="molecule type" value="Genomic_DNA"/>
</dbReference>
<sequence>MKWTVITTALLLGIINIGLGIPVSNRSLYKRVQDVVTRSDTGLSLHRRVGAGRVSGGGKSGKVDGTGAERGGEAGKTEESGKEGSAAGDAESVSDAGSNESGRSAGSESTSDNDFPQAPPRQTPIDIRTRGYIRERSPGGNLIHVRKDGVSGVIDMLEVDAVEDSLGVFLAKNKQDETSDKLPLRSIAVDVWKQFSGKSVGDLKSINYQKVVNDEMKNKINEALGMVGLGPKSTVTVRPDGTAQETQAFAHLMDSTFGIGASKLLSENAELSSRRITNIDLYPDSDVDIQFNF</sequence>
<name>M7T3N8_EUTLA</name>
<keyword evidence="2" id="KW-0732">Signal</keyword>
<feature type="compositionally biased region" description="Basic and acidic residues" evidence="1">
    <location>
        <begin position="70"/>
        <end position="82"/>
    </location>
</feature>
<dbReference type="AlphaFoldDB" id="M7T3N8"/>
<dbReference type="KEGG" id="ela:UCREL1_1465"/>
<evidence type="ECO:0000256" key="2">
    <source>
        <dbReference type="SAM" id="SignalP"/>
    </source>
</evidence>
<feature type="region of interest" description="Disordered" evidence="1">
    <location>
        <begin position="47"/>
        <end position="134"/>
    </location>
</feature>
<feature type="signal peptide" evidence="2">
    <location>
        <begin position="1"/>
        <end position="20"/>
    </location>
</feature>
<protein>
    <submittedName>
        <fullName evidence="3">Uncharacterized protein</fullName>
    </submittedName>
</protein>